<dbReference type="AlphaFoldDB" id="A0A0F9MT89"/>
<gene>
    <name evidence="1" type="ORF">LCGC14_1051050</name>
</gene>
<proteinExistence type="predicted"/>
<accession>A0A0F9MT89</accession>
<name>A0A0F9MT89_9ZZZZ</name>
<sequence length="87" mass="10241">MEHNEEEFWNDLPNVWVGVWFKLPSNQAYYYSPLVNEMEKWCADNCKTDFFTVIDTNGGFIVRFMCVKSNSCDQATIDAAAFKLRWI</sequence>
<evidence type="ECO:0000313" key="1">
    <source>
        <dbReference type="EMBL" id="KKN08984.1"/>
    </source>
</evidence>
<protein>
    <submittedName>
        <fullName evidence="1">Uncharacterized protein</fullName>
    </submittedName>
</protein>
<dbReference type="EMBL" id="LAZR01004395">
    <property type="protein sequence ID" value="KKN08984.1"/>
    <property type="molecule type" value="Genomic_DNA"/>
</dbReference>
<comment type="caution">
    <text evidence="1">The sequence shown here is derived from an EMBL/GenBank/DDBJ whole genome shotgun (WGS) entry which is preliminary data.</text>
</comment>
<reference evidence="1" key="1">
    <citation type="journal article" date="2015" name="Nature">
        <title>Complex archaea that bridge the gap between prokaryotes and eukaryotes.</title>
        <authorList>
            <person name="Spang A."/>
            <person name="Saw J.H."/>
            <person name="Jorgensen S.L."/>
            <person name="Zaremba-Niedzwiedzka K."/>
            <person name="Martijn J."/>
            <person name="Lind A.E."/>
            <person name="van Eijk R."/>
            <person name="Schleper C."/>
            <person name="Guy L."/>
            <person name="Ettema T.J."/>
        </authorList>
    </citation>
    <scope>NUCLEOTIDE SEQUENCE</scope>
</reference>
<organism evidence="1">
    <name type="scientific">marine sediment metagenome</name>
    <dbReference type="NCBI Taxonomy" id="412755"/>
    <lineage>
        <taxon>unclassified sequences</taxon>
        <taxon>metagenomes</taxon>
        <taxon>ecological metagenomes</taxon>
    </lineage>
</organism>